<gene>
    <name evidence="2" type="ORF">AVEN_5410_1</name>
</gene>
<keyword evidence="3" id="KW-1185">Reference proteome</keyword>
<name>A0A4Y2M375_ARAVE</name>
<sequence>MNNGDYCFTNKSQSISALSDSKGEKKESKTKPNFFSSLEVWREPSSSLLLSKKSSFHPAARTHFPLVMNGGLEKKKNGNLMEVGDNEKFLCVITAFPGLKGGGWERNGSNQLPAFQLIGSRAPS</sequence>
<organism evidence="2 3">
    <name type="scientific">Araneus ventricosus</name>
    <name type="common">Orbweaver spider</name>
    <name type="synonym">Epeira ventricosa</name>
    <dbReference type="NCBI Taxonomy" id="182803"/>
    <lineage>
        <taxon>Eukaryota</taxon>
        <taxon>Metazoa</taxon>
        <taxon>Ecdysozoa</taxon>
        <taxon>Arthropoda</taxon>
        <taxon>Chelicerata</taxon>
        <taxon>Arachnida</taxon>
        <taxon>Araneae</taxon>
        <taxon>Araneomorphae</taxon>
        <taxon>Entelegynae</taxon>
        <taxon>Araneoidea</taxon>
        <taxon>Araneidae</taxon>
        <taxon>Araneus</taxon>
    </lineage>
</organism>
<dbReference type="AlphaFoldDB" id="A0A4Y2M375"/>
<feature type="region of interest" description="Disordered" evidence="1">
    <location>
        <begin position="1"/>
        <end position="31"/>
    </location>
</feature>
<dbReference type="EMBL" id="BGPR01006668">
    <property type="protein sequence ID" value="GBN20880.1"/>
    <property type="molecule type" value="Genomic_DNA"/>
</dbReference>
<dbReference type="Proteomes" id="UP000499080">
    <property type="component" value="Unassembled WGS sequence"/>
</dbReference>
<evidence type="ECO:0000313" key="2">
    <source>
        <dbReference type="EMBL" id="GBN20880.1"/>
    </source>
</evidence>
<proteinExistence type="predicted"/>
<protein>
    <submittedName>
        <fullName evidence="2">Uncharacterized protein</fullName>
    </submittedName>
</protein>
<accession>A0A4Y2M375</accession>
<comment type="caution">
    <text evidence="2">The sequence shown here is derived from an EMBL/GenBank/DDBJ whole genome shotgun (WGS) entry which is preliminary data.</text>
</comment>
<feature type="compositionally biased region" description="Basic and acidic residues" evidence="1">
    <location>
        <begin position="21"/>
        <end position="30"/>
    </location>
</feature>
<feature type="compositionally biased region" description="Polar residues" evidence="1">
    <location>
        <begin position="1"/>
        <end position="19"/>
    </location>
</feature>
<evidence type="ECO:0000313" key="3">
    <source>
        <dbReference type="Proteomes" id="UP000499080"/>
    </source>
</evidence>
<reference evidence="2 3" key="1">
    <citation type="journal article" date="2019" name="Sci. Rep.">
        <title>Orb-weaving spider Araneus ventricosus genome elucidates the spidroin gene catalogue.</title>
        <authorList>
            <person name="Kono N."/>
            <person name="Nakamura H."/>
            <person name="Ohtoshi R."/>
            <person name="Moran D.A.P."/>
            <person name="Shinohara A."/>
            <person name="Yoshida Y."/>
            <person name="Fujiwara M."/>
            <person name="Mori M."/>
            <person name="Tomita M."/>
            <person name="Arakawa K."/>
        </authorList>
    </citation>
    <scope>NUCLEOTIDE SEQUENCE [LARGE SCALE GENOMIC DNA]</scope>
</reference>
<evidence type="ECO:0000256" key="1">
    <source>
        <dbReference type="SAM" id="MobiDB-lite"/>
    </source>
</evidence>